<evidence type="ECO:0000259" key="5">
    <source>
        <dbReference type="Pfam" id="PF01755"/>
    </source>
</evidence>
<evidence type="ECO:0000256" key="1">
    <source>
        <dbReference type="ARBA" id="ARBA00006721"/>
    </source>
</evidence>
<dbReference type="PANTHER" id="PTHR10730">
    <property type="entry name" value="PROCOLLAGEN-LYSINE,2-OXOGLUTARATE 5-DIOXYGENASE/GLYCOSYLTRANSFERASE 25 FAMILY MEMBER"/>
    <property type="match status" value="1"/>
</dbReference>
<dbReference type="Pfam" id="PF00535">
    <property type="entry name" value="Glycos_transf_2"/>
    <property type="match status" value="1"/>
</dbReference>
<keyword evidence="7" id="KW-1185">Reference proteome</keyword>
<dbReference type="Gene3D" id="3.90.550.10">
    <property type="entry name" value="Spore Coat Polysaccharide Biosynthesis Protein SpsA, Chain A"/>
    <property type="match status" value="2"/>
</dbReference>
<feature type="domain" description="Glycosyltransferase 2-like" evidence="4">
    <location>
        <begin position="7"/>
        <end position="96"/>
    </location>
</feature>
<evidence type="ECO:0000256" key="2">
    <source>
        <dbReference type="ARBA" id="ARBA00022676"/>
    </source>
</evidence>
<dbReference type="Pfam" id="PF01755">
    <property type="entry name" value="Glyco_transf_25"/>
    <property type="match status" value="1"/>
</dbReference>
<evidence type="ECO:0000313" key="7">
    <source>
        <dbReference type="Proteomes" id="UP000503339"/>
    </source>
</evidence>
<keyword evidence="2" id="KW-0328">Glycosyltransferase</keyword>
<dbReference type="KEGG" id="merd:EB233_27605"/>
<organism evidence="6 7">
    <name type="scientific">Mesorhizobium erdmanii</name>
    <dbReference type="NCBI Taxonomy" id="1777866"/>
    <lineage>
        <taxon>Bacteria</taxon>
        <taxon>Pseudomonadati</taxon>
        <taxon>Pseudomonadota</taxon>
        <taxon>Alphaproteobacteria</taxon>
        <taxon>Hyphomicrobiales</taxon>
        <taxon>Phyllobacteriaceae</taxon>
        <taxon>Mesorhizobium</taxon>
    </lineage>
</organism>
<proteinExistence type="inferred from homology"/>
<dbReference type="SUPFAM" id="SSF48452">
    <property type="entry name" value="TPR-like"/>
    <property type="match status" value="1"/>
</dbReference>
<protein>
    <submittedName>
        <fullName evidence="6">Glycosyltransferase</fullName>
    </submittedName>
</protein>
<dbReference type="PANTHER" id="PTHR10730:SF53">
    <property type="entry name" value="GLYCOSYLTRANSFERASE 25 FAMILY MEMBER"/>
    <property type="match status" value="1"/>
</dbReference>
<dbReference type="EMBL" id="CP033361">
    <property type="protein sequence ID" value="QKC78801.1"/>
    <property type="molecule type" value="Genomic_DNA"/>
</dbReference>
<keyword evidence="3 6" id="KW-0808">Transferase</keyword>
<dbReference type="InterPro" id="IPR029044">
    <property type="entry name" value="Nucleotide-diphossugar_trans"/>
</dbReference>
<comment type="similarity">
    <text evidence="1">Belongs to the glycosyltransferase 25 family.</text>
</comment>
<dbReference type="AlphaFoldDB" id="A0A6M7UNG3"/>
<evidence type="ECO:0000256" key="3">
    <source>
        <dbReference type="ARBA" id="ARBA00022679"/>
    </source>
</evidence>
<dbReference type="GO" id="GO:0050211">
    <property type="term" value="F:procollagen galactosyltransferase activity"/>
    <property type="evidence" value="ECO:0007669"/>
    <property type="project" value="TreeGrafter"/>
</dbReference>
<sequence>MSTIGLCMIVKNEAKVILQCLASVLPLVDYVLVVDTGSEDGTQEIIRSFLATHNVQGVVIDEPWRDFAYNRTFALERLREVETVDYAMIIDADDVLILDPNFNPVAFKSQMADDLYDVEVSHGGISFYRPQISRNRMAFTFKGVLHEYLEAPPGHLTRETAKGFSIATGRGGARSQNPRKYQDDAAVLENALATETDPFLVSRYTFYLAQSYRDFGEREKSLGNYLKRAELGFWEQEVYVSLLEAGNLMAALGRPFAEVIAAFERAAQTVPARAEALHAASLFCRNQGRNAEGMEFARRGLDLAQPAGLFVQPWVYDYGLLDEFSVNAYWAGAYRESLDACLKLLASDKLPANMLKRVVANARFATDKLQVGEPPALGRLGAESLVEQHKLIPQRSLRSRMKGTPRVLVTILAKQKEPALPLYLECIEALDYPKASIVLYIRTNNNTDKTAHILREWVERVRHLYAAVEFDASDVADRVEQFREHEWNETRFKVLGRIRNISLGKTLEHNCDFYFVVDVDNFVRPATLRELVALDLPIVAPLLRSISPGQYYSNYHAEVDANGYYLQCDQYGWVLNRHVRGIIEMPLVHCTYLIRADVLTELTYDDGTSRYEYVIFADSARKAGIVQYMDNRQVYGYITFGDGQYHVSDGIERARTLLHGAGDTPVFTGAALSGSLATPDRHVEPKGSPKIHLINLDRSVERWNRYQSNNWHLTHNTVRVSAVDGTSLDREALVKEGLITSDCPYPPGTLGCALSHINLWKLSASENKTITIFEDDVRASFRFMEESADIISQAPADWDMIQWGWIFDPSFIWLDFGFSKAKLDFYDRRYTNRTALFQFEKFSRSLIKVEHSFGLQAYTITPRGARILLEECLPLRKRLIPFPGTAVVLDDTGIDCAMCAAYGSMQAFLCMPPLVILDDEQPSDRLATDQG</sequence>
<evidence type="ECO:0000259" key="4">
    <source>
        <dbReference type="Pfam" id="PF00535"/>
    </source>
</evidence>
<dbReference type="Gene3D" id="1.25.40.10">
    <property type="entry name" value="Tetratricopeptide repeat domain"/>
    <property type="match status" value="1"/>
</dbReference>
<dbReference type="SUPFAM" id="SSF53448">
    <property type="entry name" value="Nucleotide-diphospho-sugar transferases"/>
    <property type="match status" value="2"/>
</dbReference>
<gene>
    <name evidence="6" type="ORF">EB233_27605</name>
</gene>
<dbReference type="Proteomes" id="UP000503339">
    <property type="component" value="Chromosome"/>
</dbReference>
<name>A0A6M7UNG3_9HYPH</name>
<dbReference type="InterPro" id="IPR011990">
    <property type="entry name" value="TPR-like_helical_dom_sf"/>
</dbReference>
<reference evidence="6 7" key="1">
    <citation type="submission" date="2018-10" db="EMBL/GenBank/DDBJ databases">
        <authorList>
            <person name="Perry B.J."/>
            <person name="Sullivan J.T."/>
            <person name="Murphy R.J.T."/>
            <person name="Ramsay J.P."/>
            <person name="Ronson C.W."/>
        </authorList>
    </citation>
    <scope>NUCLEOTIDE SEQUENCE [LARGE SCALE GENOMIC DNA]</scope>
    <source>
        <strain evidence="6 7">NZP2014</strain>
    </source>
</reference>
<feature type="domain" description="Glycosyl transferase family 25" evidence="5">
    <location>
        <begin position="690"/>
        <end position="871"/>
    </location>
</feature>
<dbReference type="InterPro" id="IPR001173">
    <property type="entry name" value="Glyco_trans_2-like"/>
</dbReference>
<accession>A0A6M7UNG3</accession>
<dbReference type="RefSeq" id="WP_064989263.1">
    <property type="nucleotide sequence ID" value="NZ_CP033361.1"/>
</dbReference>
<evidence type="ECO:0000313" key="6">
    <source>
        <dbReference type="EMBL" id="QKC78801.1"/>
    </source>
</evidence>
<dbReference type="Pfam" id="PF03452">
    <property type="entry name" value="Anp1"/>
    <property type="match status" value="1"/>
</dbReference>
<dbReference type="CDD" id="cd06532">
    <property type="entry name" value="Glyco_transf_25"/>
    <property type="match status" value="1"/>
</dbReference>
<dbReference type="InterPro" id="IPR050757">
    <property type="entry name" value="Collagen_mod_GT25"/>
</dbReference>
<dbReference type="InterPro" id="IPR002654">
    <property type="entry name" value="Glyco_trans_25"/>
</dbReference>